<organism evidence="3 4">
    <name type="scientific">Metamycoplasma hyosynoviae</name>
    <dbReference type="NCBI Taxonomy" id="29559"/>
    <lineage>
        <taxon>Bacteria</taxon>
        <taxon>Bacillati</taxon>
        <taxon>Mycoplasmatota</taxon>
        <taxon>Mycoplasmoidales</taxon>
        <taxon>Metamycoplasmataceae</taxon>
        <taxon>Metamycoplasma</taxon>
    </lineage>
</organism>
<dbReference type="RefSeq" id="WP_134076655.1">
    <property type="nucleotide sequence ID" value="NZ_SOCH01000004.1"/>
</dbReference>
<dbReference type="Gene3D" id="3.10.620.30">
    <property type="match status" value="1"/>
</dbReference>
<dbReference type="PROSITE" id="PS51257">
    <property type="entry name" value="PROKAR_LIPOPROTEIN"/>
    <property type="match status" value="1"/>
</dbReference>
<dbReference type="Pfam" id="PF01841">
    <property type="entry name" value="Transglut_core"/>
    <property type="match status" value="1"/>
</dbReference>
<reference evidence="3 4" key="1">
    <citation type="submission" date="2019-03" db="EMBL/GenBank/DDBJ databases">
        <title>Genomic Encyclopedia of Archaeal and Bacterial Type Strains, Phase II (KMG-II): from individual species to whole genera.</title>
        <authorList>
            <person name="Goeker M."/>
        </authorList>
    </citation>
    <scope>NUCLEOTIDE SEQUENCE [LARGE SCALE GENOMIC DNA]</scope>
    <source>
        <strain evidence="3 4">ATCC 25591</strain>
    </source>
</reference>
<gene>
    <name evidence="3" type="ORF">JN03_0490</name>
</gene>
<accession>A0A4V3FM70</accession>
<evidence type="ECO:0000259" key="2">
    <source>
        <dbReference type="Pfam" id="PF01841"/>
    </source>
</evidence>
<dbReference type="SUPFAM" id="SSF54001">
    <property type="entry name" value="Cysteine proteinases"/>
    <property type="match status" value="1"/>
</dbReference>
<keyword evidence="1" id="KW-0732">Signal</keyword>
<protein>
    <submittedName>
        <fullName evidence="3">Transglutaminase superfamily protein</fullName>
    </submittedName>
</protein>
<proteinExistence type="predicted"/>
<feature type="signal peptide" evidence="1">
    <location>
        <begin position="1"/>
        <end position="26"/>
    </location>
</feature>
<dbReference type="Proteomes" id="UP000294882">
    <property type="component" value="Unassembled WGS sequence"/>
</dbReference>
<evidence type="ECO:0000313" key="4">
    <source>
        <dbReference type="Proteomes" id="UP000294882"/>
    </source>
</evidence>
<feature type="domain" description="Transglutaminase-like" evidence="2">
    <location>
        <begin position="558"/>
        <end position="685"/>
    </location>
</feature>
<dbReference type="AlphaFoldDB" id="A0A4V3FM70"/>
<name>A0A4V3FM70_9BACT</name>
<dbReference type="InterPro" id="IPR038765">
    <property type="entry name" value="Papain-like_cys_pep_sf"/>
</dbReference>
<evidence type="ECO:0000313" key="3">
    <source>
        <dbReference type="EMBL" id="TDU96813.1"/>
    </source>
</evidence>
<sequence>MQRMKNKINLLSLASVVAVVTPTALISASCLDNFDGLNGNIEKQNKEKLEWSAKILEIRVSLKNYTFKEAQIFDEKYQIENLDKIDKKYKFNYEIAVDGKHIVINYWLTDPENNLISTKHTDRFTGFKDQEEEAHVDFDLDTMQGLTEYAKSITFWTDPGVKGEEVVLDKRKLKYTKLAPNINMQINAVVRKLNENKILISYLLWRVKGIDLKNAQINQLPTGNPQFLYSEPQLAELPIDFSEAGPSLENLLKYNPNLEFDANSGNYQGIKYRIQLLYKFLTNNKKLSPEKANVEDPTSSDDIAIWKRGIKIFNDLETLVMQELDLFKRYDMYLEAIRDWLQDQAIAKQNFILQTQQIQYDWWYVSNILQNSDYSKFKAIIAVKDNKQVINTIYDKTEEFINSIVRNKDLIFNDKSKSFDNFDVDKYEWYKDAVTNGYSDTIKKLEETSNLDLTTYTIPTSDYTADSNWMNSNGFVTDKDKSEIFVRNALYELSGNGASYFGSPNVYGYSNNEFLGGFRYTNIFQENNENKFRISLTYRNNPKNWNTLKEYAKKVISKYISKDHTDLQKARIINDFITWKVTYADEESKGQYINDKNLQVKIRDPYEFVVSSKPRGVCEMYARMFNLLASYSNFKSWYITGDVYSYKDENNNSSPILGAGGQQHKTPHAWNLIYSKQENKYYYLDATFNDPVYVETPGYIYFERSTFKSKYLLKEWKDFDPLKRRTIDSDFYNLQKYRTHKSKSYIPLPNKSELHQNS</sequence>
<evidence type="ECO:0000256" key="1">
    <source>
        <dbReference type="SAM" id="SignalP"/>
    </source>
</evidence>
<feature type="chain" id="PRO_5020910652" evidence="1">
    <location>
        <begin position="27"/>
        <end position="758"/>
    </location>
</feature>
<dbReference type="EMBL" id="SOCH01000004">
    <property type="protein sequence ID" value="TDU96813.1"/>
    <property type="molecule type" value="Genomic_DNA"/>
</dbReference>
<dbReference type="InterPro" id="IPR002931">
    <property type="entry name" value="Transglutaminase-like"/>
</dbReference>
<comment type="caution">
    <text evidence="3">The sequence shown here is derived from an EMBL/GenBank/DDBJ whole genome shotgun (WGS) entry which is preliminary data.</text>
</comment>